<dbReference type="NCBIfam" id="TIGR00543">
    <property type="entry name" value="isochor_syn"/>
    <property type="match status" value="1"/>
</dbReference>
<dbReference type="RefSeq" id="WP_214689223.1">
    <property type="nucleotide sequence ID" value="NZ_CP109617.1"/>
</dbReference>
<comment type="similarity">
    <text evidence="2">Belongs to the isochorismate synthase family.</text>
</comment>
<evidence type="ECO:0000313" key="8">
    <source>
        <dbReference type="Proteomes" id="UP001219957"/>
    </source>
</evidence>
<evidence type="ECO:0000256" key="3">
    <source>
        <dbReference type="ARBA" id="ARBA00012824"/>
    </source>
</evidence>
<dbReference type="InterPro" id="IPR004561">
    <property type="entry name" value="IsoChor_synthase"/>
</dbReference>
<evidence type="ECO:0000256" key="5">
    <source>
        <dbReference type="ARBA" id="ARBA00041564"/>
    </source>
</evidence>
<sequence length="462" mass="52763">MPDTQTHIKQRIEQAHKRARAWQRPVLASYTWEISAFDAFQIIQNTDTSHYYFMTPDRTLEMLGCGDALVLSASGPERFQRLQYDWSLHRRDVDATIHAFAGFSFDTFMRPQKSMWDAFGEASLVVPKFLYRRYKDRHTLTVATLVSSKQSVEQYLIQLADQLAQFSSLRPTEEATPSYTKVKDGVDHFKSSFQQAKQLIEEERVEKIVIAREEIYQRSDDAFPFSKSLKHLADHQESSYIYLYQPKRDTGFFGATPERLIQKEGMQLNTAAIAGTIKRPKTEIEAEIAKEKLLNDSKNREEHQIVVKDIKQALTPYTAPIQTRDTPQILANRSVFHLHTPIQATLETNASLLSLAESLHPTPALGGSPKRTSVRLLREIERFDRGWYGSPFGWVDNEGDGEFVVAIRSALVQHQFVALYAGCGIVKDSALEQELEETEMKMSPIKQALQFDLHDQGGTLDE</sequence>
<organism evidence="7 8">
    <name type="scientific">Exiguobacterium profundum</name>
    <dbReference type="NCBI Taxonomy" id="307643"/>
    <lineage>
        <taxon>Bacteria</taxon>
        <taxon>Bacillati</taxon>
        <taxon>Bacillota</taxon>
        <taxon>Bacilli</taxon>
        <taxon>Bacillales</taxon>
        <taxon>Bacillales Family XII. Incertae Sedis</taxon>
        <taxon>Exiguobacterium</taxon>
    </lineage>
</organism>
<keyword evidence="4 7" id="KW-0413">Isomerase</keyword>
<comment type="catalytic activity">
    <reaction evidence="1">
        <text>chorismate = isochorismate</text>
        <dbReference type="Rhea" id="RHEA:18985"/>
        <dbReference type="ChEBI" id="CHEBI:29748"/>
        <dbReference type="ChEBI" id="CHEBI:29780"/>
        <dbReference type="EC" id="5.4.4.2"/>
    </reaction>
</comment>
<dbReference type="InterPro" id="IPR015890">
    <property type="entry name" value="Chorismate_C"/>
</dbReference>
<gene>
    <name evidence="7" type="ORF">OE059_11820</name>
</gene>
<evidence type="ECO:0000259" key="6">
    <source>
        <dbReference type="Pfam" id="PF00425"/>
    </source>
</evidence>
<name>A0ABY8AY29_9BACL</name>
<evidence type="ECO:0000256" key="1">
    <source>
        <dbReference type="ARBA" id="ARBA00000799"/>
    </source>
</evidence>
<evidence type="ECO:0000256" key="2">
    <source>
        <dbReference type="ARBA" id="ARBA00005297"/>
    </source>
</evidence>
<dbReference type="EC" id="5.4.4.2" evidence="3"/>
<evidence type="ECO:0000313" key="7">
    <source>
        <dbReference type="EMBL" id="WED54715.1"/>
    </source>
</evidence>
<keyword evidence="8" id="KW-1185">Reference proteome</keyword>
<protein>
    <recommendedName>
        <fullName evidence="3">isochorismate synthase</fullName>
        <ecNumber evidence="3">5.4.4.2</ecNumber>
    </recommendedName>
    <alternativeName>
        <fullName evidence="5">Isochorismate mutase</fullName>
    </alternativeName>
</protein>
<feature type="domain" description="Chorismate-utilising enzyme C-terminal" evidence="6">
    <location>
        <begin position="187"/>
        <end position="441"/>
    </location>
</feature>
<dbReference type="PANTHER" id="PTHR42839:SF1">
    <property type="entry name" value="ISOCHORISMATE SYNTHASE MENF"/>
    <property type="match status" value="1"/>
</dbReference>
<reference evidence="7 8" key="1">
    <citation type="submission" date="2022-10" db="EMBL/GenBank/DDBJ databases">
        <title>Complete genome sequence of Exiguobacterium profundum TSS-3 isolated from an extremely saline-alkaline spring located in Ixtapa, Chiapas-Mexico.</title>
        <authorList>
            <person name="Rincon-Rosales R."/>
            <person name="Rogel M.A."/>
            <person name="Rincon-Molina C.I."/>
            <person name="Guerrero G."/>
            <person name="Manzano-Gomez L.A."/>
            <person name="Lopez-Lopez A."/>
            <person name="Rincon Molina F.A."/>
            <person name="Martinez-Romero E."/>
        </authorList>
    </citation>
    <scope>NUCLEOTIDE SEQUENCE [LARGE SCALE GENOMIC DNA]</scope>
    <source>
        <strain evidence="7 8">TSS-3</strain>
    </source>
</reference>
<dbReference type="SUPFAM" id="SSF56322">
    <property type="entry name" value="ADC synthase"/>
    <property type="match status" value="1"/>
</dbReference>
<dbReference type="InterPro" id="IPR005801">
    <property type="entry name" value="ADC_synthase"/>
</dbReference>
<accession>A0ABY8AY29</accession>
<evidence type="ECO:0000256" key="4">
    <source>
        <dbReference type="ARBA" id="ARBA00023235"/>
    </source>
</evidence>
<proteinExistence type="inferred from homology"/>
<dbReference type="Pfam" id="PF00425">
    <property type="entry name" value="Chorismate_bind"/>
    <property type="match status" value="1"/>
</dbReference>
<dbReference type="GO" id="GO:0008909">
    <property type="term" value="F:isochorismate synthase activity"/>
    <property type="evidence" value="ECO:0007669"/>
    <property type="project" value="UniProtKB-EC"/>
</dbReference>
<dbReference type="EMBL" id="CP109617">
    <property type="protein sequence ID" value="WED54715.1"/>
    <property type="molecule type" value="Genomic_DNA"/>
</dbReference>
<dbReference type="Proteomes" id="UP001219957">
    <property type="component" value="Chromosome"/>
</dbReference>
<dbReference type="PANTHER" id="PTHR42839">
    <property type="entry name" value="ISOCHORISMATE SYNTHASE ENTC"/>
    <property type="match status" value="1"/>
</dbReference>
<dbReference type="Gene3D" id="3.60.120.10">
    <property type="entry name" value="Anthranilate synthase"/>
    <property type="match status" value="1"/>
</dbReference>